<sequence>MSFSNLRDQWFPPTPAFLEGNVPSQAGKVLMVTGGNSGVGFELCKMLYGKGAVIYMACRSKERAERAIRTIKDTFPDEKTPSQLKFLEIDLNDLKSVKTAAATFARQEAKLDILWNNAGTGANNITPGTRTKQDFEAMIGMHCIATLLFTQLLVPQLRAAATSSSSPGSTRVIWTASFMIEIGTPENGIDFSLLSKGTLDGNRNYSVSKLGSWLLSREFARLHGAEGIVSVAQNPGNLKTDVYDGTPWYMMFFVNWVLHDAKYGAYTELFAGLSPDLGLGEGNGKYVIPWGRIRGDEECPRKDIIKAITSVEDGGLGYDKKFWRWCEGQYKPFV</sequence>
<evidence type="ECO:0000313" key="4">
    <source>
        <dbReference type="EMBL" id="KAG9238827.1"/>
    </source>
</evidence>
<organism evidence="4 5">
    <name type="scientific">Amylocarpus encephaloides</name>
    <dbReference type="NCBI Taxonomy" id="45428"/>
    <lineage>
        <taxon>Eukaryota</taxon>
        <taxon>Fungi</taxon>
        <taxon>Dikarya</taxon>
        <taxon>Ascomycota</taxon>
        <taxon>Pezizomycotina</taxon>
        <taxon>Leotiomycetes</taxon>
        <taxon>Helotiales</taxon>
        <taxon>Helotiales incertae sedis</taxon>
        <taxon>Amylocarpus</taxon>
    </lineage>
</organism>
<evidence type="ECO:0000313" key="5">
    <source>
        <dbReference type="Proteomes" id="UP000824998"/>
    </source>
</evidence>
<dbReference type="Proteomes" id="UP000824998">
    <property type="component" value="Unassembled WGS sequence"/>
</dbReference>
<keyword evidence="2" id="KW-0521">NADP</keyword>
<dbReference type="InterPro" id="IPR020904">
    <property type="entry name" value="Sc_DH/Rdtase_CS"/>
</dbReference>
<dbReference type="PANTHER" id="PTHR24320">
    <property type="entry name" value="RETINOL DEHYDROGENASE"/>
    <property type="match status" value="1"/>
</dbReference>
<dbReference type="PROSITE" id="PS00061">
    <property type="entry name" value="ADH_SHORT"/>
    <property type="match status" value="1"/>
</dbReference>
<keyword evidence="3" id="KW-0560">Oxidoreductase</keyword>
<evidence type="ECO:0000256" key="3">
    <source>
        <dbReference type="ARBA" id="ARBA00023002"/>
    </source>
</evidence>
<dbReference type="PRINTS" id="PR00081">
    <property type="entry name" value="GDHRDH"/>
</dbReference>
<name>A0A9P8C9U4_9HELO</name>
<dbReference type="OrthoDB" id="191139at2759"/>
<dbReference type="InterPro" id="IPR036291">
    <property type="entry name" value="NAD(P)-bd_dom_sf"/>
</dbReference>
<dbReference type="PANTHER" id="PTHR24320:SF236">
    <property type="entry name" value="SHORT-CHAIN DEHYDROGENASE-RELATED"/>
    <property type="match status" value="1"/>
</dbReference>
<dbReference type="Gene3D" id="3.40.50.720">
    <property type="entry name" value="NAD(P)-binding Rossmann-like Domain"/>
    <property type="match status" value="1"/>
</dbReference>
<evidence type="ECO:0008006" key="6">
    <source>
        <dbReference type="Google" id="ProtNLM"/>
    </source>
</evidence>
<dbReference type="AlphaFoldDB" id="A0A9P8C9U4"/>
<dbReference type="EMBL" id="MU251365">
    <property type="protein sequence ID" value="KAG9238827.1"/>
    <property type="molecule type" value="Genomic_DNA"/>
</dbReference>
<evidence type="ECO:0000256" key="2">
    <source>
        <dbReference type="ARBA" id="ARBA00022857"/>
    </source>
</evidence>
<gene>
    <name evidence="4" type="ORF">BJ875DRAFT_450085</name>
</gene>
<reference evidence="4" key="1">
    <citation type="journal article" date="2021" name="IMA Fungus">
        <title>Genomic characterization of three marine fungi, including Emericellopsis atlantica sp. nov. with signatures of a generalist lifestyle and marine biomass degradation.</title>
        <authorList>
            <person name="Hagestad O.C."/>
            <person name="Hou L."/>
            <person name="Andersen J.H."/>
            <person name="Hansen E.H."/>
            <person name="Altermark B."/>
            <person name="Li C."/>
            <person name="Kuhnert E."/>
            <person name="Cox R.J."/>
            <person name="Crous P.W."/>
            <person name="Spatafora J.W."/>
            <person name="Lail K."/>
            <person name="Amirebrahimi M."/>
            <person name="Lipzen A."/>
            <person name="Pangilinan J."/>
            <person name="Andreopoulos W."/>
            <person name="Hayes R.D."/>
            <person name="Ng V."/>
            <person name="Grigoriev I.V."/>
            <person name="Jackson S.A."/>
            <person name="Sutton T.D.S."/>
            <person name="Dobson A.D.W."/>
            <person name="Rama T."/>
        </authorList>
    </citation>
    <scope>NUCLEOTIDE SEQUENCE</scope>
    <source>
        <strain evidence="4">TRa018bII</strain>
    </source>
</reference>
<dbReference type="SUPFAM" id="SSF51735">
    <property type="entry name" value="NAD(P)-binding Rossmann-fold domains"/>
    <property type="match status" value="1"/>
</dbReference>
<keyword evidence="5" id="KW-1185">Reference proteome</keyword>
<dbReference type="GO" id="GO:0016491">
    <property type="term" value="F:oxidoreductase activity"/>
    <property type="evidence" value="ECO:0007669"/>
    <property type="project" value="UniProtKB-KW"/>
</dbReference>
<protein>
    <recommendedName>
        <fullName evidence="6">NAD(P)-binding protein</fullName>
    </recommendedName>
</protein>
<dbReference type="Pfam" id="PF00106">
    <property type="entry name" value="adh_short"/>
    <property type="match status" value="1"/>
</dbReference>
<dbReference type="InterPro" id="IPR002347">
    <property type="entry name" value="SDR_fam"/>
</dbReference>
<comment type="similarity">
    <text evidence="1">Belongs to the short-chain dehydrogenases/reductases (SDR) family.</text>
</comment>
<accession>A0A9P8C9U4</accession>
<comment type="caution">
    <text evidence="4">The sequence shown here is derived from an EMBL/GenBank/DDBJ whole genome shotgun (WGS) entry which is preliminary data.</text>
</comment>
<proteinExistence type="inferred from homology"/>
<evidence type="ECO:0000256" key="1">
    <source>
        <dbReference type="ARBA" id="ARBA00006484"/>
    </source>
</evidence>